<proteinExistence type="evidence at transcript level"/>
<name>C4J7L8_MAIZE</name>
<reference evidence="1" key="2">
    <citation type="submission" date="2012-06" db="EMBL/GenBank/DDBJ databases">
        <authorList>
            <person name="Yu Y."/>
            <person name="Currie J."/>
            <person name="Lomeli R."/>
            <person name="Angelova A."/>
            <person name="Collura K."/>
            <person name="Wissotski M."/>
            <person name="Campos D."/>
            <person name="Kudrna D."/>
            <person name="Golser W."/>
            <person name="Ashely E."/>
            <person name="Descour A."/>
            <person name="Fernandes J."/>
            <person name="Soderlund C."/>
            <person name="Walbot V."/>
        </authorList>
    </citation>
    <scope>NUCLEOTIDE SEQUENCE</scope>
    <source>
        <strain evidence="1">B73</strain>
    </source>
</reference>
<dbReference type="EMBL" id="BT086815">
    <property type="protein sequence ID" value="ACR37168.1"/>
    <property type="molecule type" value="mRNA"/>
</dbReference>
<protein>
    <submittedName>
        <fullName evidence="1">Uncharacterized protein</fullName>
    </submittedName>
</protein>
<dbReference type="AlphaFoldDB" id="C4J7L8"/>
<accession>C4J7L8</accession>
<reference evidence="1" key="1">
    <citation type="journal article" date="2009" name="PLoS Genet.">
        <title>Sequencing, mapping, and analysis of 27,455 maize full-length cDNAs.</title>
        <authorList>
            <person name="Soderlund C."/>
            <person name="Descour A."/>
            <person name="Kudrna D."/>
            <person name="Bomhoff M."/>
            <person name="Boyd L."/>
            <person name="Currie J."/>
            <person name="Angelova A."/>
            <person name="Collura K."/>
            <person name="Wissotski M."/>
            <person name="Ashley E."/>
            <person name="Morrow D."/>
            <person name="Fernandes J."/>
            <person name="Walbot V."/>
            <person name="Yu Y."/>
        </authorList>
    </citation>
    <scope>NUCLEOTIDE SEQUENCE</scope>
    <source>
        <strain evidence="1">B73</strain>
    </source>
</reference>
<evidence type="ECO:0000313" key="1">
    <source>
        <dbReference type="EMBL" id="ACR37168.1"/>
    </source>
</evidence>
<organism evidence="1">
    <name type="scientific">Zea mays</name>
    <name type="common">Maize</name>
    <dbReference type="NCBI Taxonomy" id="4577"/>
    <lineage>
        <taxon>Eukaryota</taxon>
        <taxon>Viridiplantae</taxon>
        <taxon>Streptophyta</taxon>
        <taxon>Embryophyta</taxon>
        <taxon>Tracheophyta</taxon>
        <taxon>Spermatophyta</taxon>
        <taxon>Magnoliopsida</taxon>
        <taxon>Liliopsida</taxon>
        <taxon>Poales</taxon>
        <taxon>Poaceae</taxon>
        <taxon>PACMAD clade</taxon>
        <taxon>Panicoideae</taxon>
        <taxon>Andropogonodae</taxon>
        <taxon>Andropogoneae</taxon>
        <taxon>Tripsacinae</taxon>
        <taxon>Zea</taxon>
    </lineage>
</organism>
<sequence length="61" mass="6397">MVKTAFMRVCVRPPYGTILATAVPIYSSSYNSEHVLERAALAASSPSQVAVLGSWPGIGTS</sequence>